<organism evidence="5 6">
    <name type="scientific">Oceanirhabdus seepicola</name>
    <dbReference type="NCBI Taxonomy" id="2828781"/>
    <lineage>
        <taxon>Bacteria</taxon>
        <taxon>Bacillati</taxon>
        <taxon>Bacillota</taxon>
        <taxon>Clostridia</taxon>
        <taxon>Eubacteriales</taxon>
        <taxon>Clostridiaceae</taxon>
        <taxon>Oceanirhabdus</taxon>
    </lineage>
</organism>
<dbReference type="Gene3D" id="3.40.50.300">
    <property type="entry name" value="P-loop containing nucleotide triphosphate hydrolases"/>
    <property type="match status" value="1"/>
</dbReference>
<dbReference type="PANTHER" id="PTHR30258">
    <property type="entry name" value="TYPE II SECRETION SYSTEM PROTEIN GSPE-RELATED"/>
    <property type="match status" value="1"/>
</dbReference>
<evidence type="ECO:0000313" key="5">
    <source>
        <dbReference type="EMBL" id="MCM1990837.1"/>
    </source>
</evidence>
<name>A0A9J6P4X5_9CLOT</name>
<comment type="caution">
    <text evidence="5">The sequence shown here is derived from an EMBL/GenBank/DDBJ whole genome shotgun (WGS) entry which is preliminary data.</text>
</comment>
<dbReference type="InterPro" id="IPR001482">
    <property type="entry name" value="T2SS/T4SS_dom"/>
</dbReference>
<dbReference type="Gene3D" id="3.30.450.90">
    <property type="match status" value="1"/>
</dbReference>
<dbReference type="Pfam" id="PF05157">
    <property type="entry name" value="MshEN"/>
    <property type="match status" value="1"/>
</dbReference>
<evidence type="ECO:0000256" key="3">
    <source>
        <dbReference type="ARBA" id="ARBA00022840"/>
    </source>
</evidence>
<keyword evidence="6" id="KW-1185">Reference proteome</keyword>
<dbReference type="GO" id="GO:0016887">
    <property type="term" value="F:ATP hydrolysis activity"/>
    <property type="evidence" value="ECO:0007669"/>
    <property type="project" value="TreeGrafter"/>
</dbReference>
<accession>A0A9J6P4X5</accession>
<evidence type="ECO:0000256" key="1">
    <source>
        <dbReference type="ARBA" id="ARBA00006611"/>
    </source>
</evidence>
<dbReference type="RefSeq" id="WP_250859952.1">
    <property type="nucleotide sequence ID" value="NZ_JAGSOJ010000003.1"/>
</dbReference>
<dbReference type="InterPro" id="IPR027417">
    <property type="entry name" value="P-loop_NTPase"/>
</dbReference>
<dbReference type="GO" id="GO:0005524">
    <property type="term" value="F:ATP binding"/>
    <property type="evidence" value="ECO:0007669"/>
    <property type="project" value="UniProtKB-KW"/>
</dbReference>
<dbReference type="PROSITE" id="PS00662">
    <property type="entry name" value="T2SP_E"/>
    <property type="match status" value="1"/>
</dbReference>
<dbReference type="Pfam" id="PF00437">
    <property type="entry name" value="T2SSE"/>
    <property type="match status" value="1"/>
</dbReference>
<dbReference type="SUPFAM" id="SSF160246">
    <property type="entry name" value="EspE N-terminal domain-like"/>
    <property type="match status" value="1"/>
</dbReference>
<evidence type="ECO:0000256" key="2">
    <source>
        <dbReference type="ARBA" id="ARBA00022741"/>
    </source>
</evidence>
<dbReference type="InterPro" id="IPR003593">
    <property type="entry name" value="AAA+_ATPase"/>
</dbReference>
<proteinExistence type="inferred from homology"/>
<feature type="domain" description="Bacterial type II secretion system protein E" evidence="4">
    <location>
        <begin position="380"/>
        <end position="394"/>
    </location>
</feature>
<dbReference type="SUPFAM" id="SSF52540">
    <property type="entry name" value="P-loop containing nucleoside triphosphate hydrolases"/>
    <property type="match status" value="1"/>
</dbReference>
<protein>
    <submittedName>
        <fullName evidence="5">Flp pilus assembly complex ATPase component TadA</fullName>
    </submittedName>
</protein>
<dbReference type="FunFam" id="3.30.300.160:FF:000002">
    <property type="entry name" value="Type II secretion system protein E"/>
    <property type="match status" value="1"/>
</dbReference>
<evidence type="ECO:0000259" key="4">
    <source>
        <dbReference type="PROSITE" id="PS00662"/>
    </source>
</evidence>
<dbReference type="FunFam" id="3.30.450.90:FF:000001">
    <property type="entry name" value="Type II secretion system ATPase GspE"/>
    <property type="match status" value="1"/>
</dbReference>
<dbReference type="EMBL" id="JAGSOJ010000003">
    <property type="protein sequence ID" value="MCM1990837.1"/>
    <property type="molecule type" value="Genomic_DNA"/>
</dbReference>
<dbReference type="FunFam" id="3.40.50.300:FF:000398">
    <property type="entry name" value="Type IV pilus assembly ATPase PilB"/>
    <property type="match status" value="1"/>
</dbReference>
<dbReference type="Gene3D" id="3.30.300.160">
    <property type="entry name" value="Type II secretion system, protein E, N-terminal domain"/>
    <property type="match status" value="1"/>
</dbReference>
<gene>
    <name evidence="5" type="primary">tadA</name>
    <name evidence="5" type="ORF">KDK92_13990</name>
</gene>
<dbReference type="CDD" id="cd01129">
    <property type="entry name" value="PulE-GspE-like"/>
    <property type="match status" value="1"/>
</dbReference>
<dbReference type="GO" id="GO:0005886">
    <property type="term" value="C:plasma membrane"/>
    <property type="evidence" value="ECO:0007669"/>
    <property type="project" value="TreeGrafter"/>
</dbReference>
<dbReference type="AlphaFoldDB" id="A0A9J6P4X5"/>
<keyword evidence="2" id="KW-0547">Nucleotide-binding</keyword>
<reference evidence="5" key="1">
    <citation type="journal article" date="2021" name="mSystems">
        <title>Bacteria and Archaea Synergistically Convert Glycine Betaine to Biogenic Methane in the Formosa Cold Seep of the South China Sea.</title>
        <authorList>
            <person name="Li L."/>
            <person name="Zhang W."/>
            <person name="Zhang S."/>
            <person name="Song L."/>
            <person name="Sun Q."/>
            <person name="Zhang H."/>
            <person name="Xiang H."/>
            <person name="Dong X."/>
        </authorList>
    </citation>
    <scope>NUCLEOTIDE SEQUENCE</scope>
    <source>
        <strain evidence="5">ZWT</strain>
    </source>
</reference>
<comment type="similarity">
    <text evidence="1">Belongs to the GSP E family.</text>
</comment>
<sequence>MFKSRKRLGDLLVESGKLTKDQLKEILALQRGTKKKFGELIIDNNLLSEDEIIEVLKIQLKLDRVYLETENIDLDAIKLVPERIAKKYVVFPYKIEGNTMKVAMIDPLNLFAIDDLKITSGKEIVPVISRRDEIERTIDKCYSKRNVEKVAEELNKEVRDRKITLTDEEVSLEEIKNAPAVKLIDSIFANAIKSKASDIHIEVFDSHVKVRYRIDGVLNEVIRMPKESQAALIARIKIMANMDIAEKRIPQDGRIMTDMGNEKIDLRVSILPTIHGEKAVIRILKKDKNLVNKNNLGFNKKQIERIEKMIKSPFGIVLVTGPTGSGKTTTLYAVLNELNNSDKNIVTIEDPVEYEMEGINQVNINTKAGLTFNAGLRSILRQDPDIVMIGEIRDGDTAQIATRAAITGHFVLSTIHTNDAASAVIRLVDMGVESYIVSTALSGIIAQRLVRKLCPHCKEKFIPTKAQREMVGRTNDDHIEFYNAIGCSKCGNTGYKGRIGLFEVMEITNKHRDLIQEGKSTEDLRRLNDEQGITSLKGQALEYLISGEITLGEYAKVAFLE</sequence>
<dbReference type="InterPro" id="IPR007831">
    <property type="entry name" value="T2SS_GspE_N"/>
</dbReference>
<dbReference type="InterPro" id="IPR037257">
    <property type="entry name" value="T2SS_E_N_sf"/>
</dbReference>
<dbReference type="SMART" id="SM00382">
    <property type="entry name" value="AAA"/>
    <property type="match status" value="1"/>
</dbReference>
<dbReference type="Proteomes" id="UP001056429">
    <property type="component" value="Unassembled WGS sequence"/>
</dbReference>
<dbReference type="PANTHER" id="PTHR30258:SF1">
    <property type="entry name" value="PROTEIN TRANSPORT PROTEIN HOFB HOMOLOG"/>
    <property type="match status" value="1"/>
</dbReference>
<evidence type="ECO:0000313" key="6">
    <source>
        <dbReference type="Proteomes" id="UP001056429"/>
    </source>
</evidence>
<keyword evidence="3" id="KW-0067">ATP-binding</keyword>
<reference evidence="5" key="2">
    <citation type="submission" date="2021-04" db="EMBL/GenBank/DDBJ databases">
        <authorList>
            <person name="Dong X."/>
        </authorList>
    </citation>
    <scope>NUCLEOTIDE SEQUENCE</scope>
    <source>
        <strain evidence="5">ZWT</strain>
    </source>
</reference>